<organism evidence="4 5">
    <name type="scientific">Engelhardtia mirabilis</name>
    <dbReference type="NCBI Taxonomy" id="2528011"/>
    <lineage>
        <taxon>Bacteria</taxon>
        <taxon>Pseudomonadati</taxon>
        <taxon>Planctomycetota</taxon>
        <taxon>Planctomycetia</taxon>
        <taxon>Planctomycetia incertae sedis</taxon>
        <taxon>Engelhardtia</taxon>
    </lineage>
</organism>
<dbReference type="KEGG" id="pbap:Pla133_12390"/>
<sequence precursor="true">MRLLPPSVAALGLLLLLAPQAPAQWTSSGLSVDRAAVASAALGDLIFFGGGLLDWSGGGHIVGSDVVDIYDAATGAWSVAQLSSARGEVAATTVGQLVFFAGGGNVVLSSDVVDIYDASVGPPSSPAAWSTVQLSKARSGISAVTVGDRALFAGGRAEDGVTTLVDVYDSSVGPPSDAAAWSTTDLSSARQGIAAVSVDGVALFAGGRVPGVGFSATVDIYDGATGTWSTQSLSQARSLGLHAAARVGHRAYFAGGVVSAFMPAIMSSVVDVYDAQSDSWSTLTLVLPRDSISVAGVGGRVLFAGGLPANAGGTDLVEIYDVGSESWLWPAQLSERRHEAARGVAHGRAVFAGGSPGPQVPATASDAVDIYTPCTPVGALETVRLGTPPNPAALLPGTTSAPVVAETWDPVIDHSSFLPGAVLDFVAIGLTPSDVPSPLGTLLCGAAPISIVTGAPGEPFGFEIPADCGLAGTVLCTQGGSIDAALVVGLTNALDITIGTF</sequence>
<evidence type="ECO:0000313" key="5">
    <source>
        <dbReference type="Proteomes" id="UP000316921"/>
    </source>
</evidence>
<dbReference type="Gene3D" id="2.120.10.80">
    <property type="entry name" value="Kelch-type beta propeller"/>
    <property type="match status" value="2"/>
</dbReference>
<protein>
    <submittedName>
        <fullName evidence="4">Kelch motif protein</fullName>
    </submittedName>
</protein>
<dbReference type="AlphaFoldDB" id="A0A518BGX7"/>
<keyword evidence="3" id="KW-0732">Signal</keyword>
<keyword evidence="1" id="KW-0880">Kelch repeat</keyword>
<dbReference type="RefSeq" id="WP_145063490.1">
    <property type="nucleotide sequence ID" value="NZ_CP036287.1"/>
</dbReference>
<keyword evidence="5" id="KW-1185">Reference proteome</keyword>
<evidence type="ECO:0000256" key="1">
    <source>
        <dbReference type="ARBA" id="ARBA00022441"/>
    </source>
</evidence>
<dbReference type="Proteomes" id="UP000316921">
    <property type="component" value="Chromosome"/>
</dbReference>
<keyword evidence="2" id="KW-0677">Repeat</keyword>
<gene>
    <name evidence="4" type="ORF">Pla133_12390</name>
</gene>
<proteinExistence type="predicted"/>
<dbReference type="PANTHER" id="PTHR24412">
    <property type="entry name" value="KELCH PROTEIN"/>
    <property type="match status" value="1"/>
</dbReference>
<feature type="chain" id="PRO_5021825713" evidence="3">
    <location>
        <begin position="24"/>
        <end position="501"/>
    </location>
</feature>
<evidence type="ECO:0000313" key="4">
    <source>
        <dbReference type="EMBL" id="QDU66173.1"/>
    </source>
</evidence>
<dbReference type="PANTHER" id="PTHR24412:SF441">
    <property type="entry name" value="KELCH-LIKE PROTEIN 28"/>
    <property type="match status" value="1"/>
</dbReference>
<accession>A0A518BGX7</accession>
<evidence type="ECO:0000256" key="3">
    <source>
        <dbReference type="SAM" id="SignalP"/>
    </source>
</evidence>
<evidence type="ECO:0000256" key="2">
    <source>
        <dbReference type="ARBA" id="ARBA00022737"/>
    </source>
</evidence>
<name>A0A518BGX7_9BACT</name>
<feature type="signal peptide" evidence="3">
    <location>
        <begin position="1"/>
        <end position="23"/>
    </location>
</feature>
<reference evidence="4 5" key="1">
    <citation type="submission" date="2019-02" db="EMBL/GenBank/DDBJ databases">
        <title>Deep-cultivation of Planctomycetes and their phenomic and genomic characterization uncovers novel biology.</title>
        <authorList>
            <person name="Wiegand S."/>
            <person name="Jogler M."/>
            <person name="Boedeker C."/>
            <person name="Pinto D."/>
            <person name="Vollmers J."/>
            <person name="Rivas-Marin E."/>
            <person name="Kohn T."/>
            <person name="Peeters S.H."/>
            <person name="Heuer A."/>
            <person name="Rast P."/>
            <person name="Oberbeckmann S."/>
            <person name="Bunk B."/>
            <person name="Jeske O."/>
            <person name="Meyerdierks A."/>
            <person name="Storesund J.E."/>
            <person name="Kallscheuer N."/>
            <person name="Luecker S."/>
            <person name="Lage O.M."/>
            <person name="Pohl T."/>
            <person name="Merkel B.J."/>
            <person name="Hornburger P."/>
            <person name="Mueller R.-W."/>
            <person name="Bruemmer F."/>
            <person name="Labrenz M."/>
            <person name="Spormann A.M."/>
            <person name="Op den Camp H."/>
            <person name="Overmann J."/>
            <person name="Amann R."/>
            <person name="Jetten M.S.M."/>
            <person name="Mascher T."/>
            <person name="Medema M.H."/>
            <person name="Devos D.P."/>
            <person name="Kaster A.-K."/>
            <person name="Ovreas L."/>
            <person name="Rohde M."/>
            <person name="Galperin M.Y."/>
            <person name="Jogler C."/>
        </authorList>
    </citation>
    <scope>NUCLEOTIDE SEQUENCE [LARGE SCALE GENOMIC DNA]</scope>
    <source>
        <strain evidence="4 5">Pla133</strain>
    </source>
</reference>
<dbReference type="InterPro" id="IPR015915">
    <property type="entry name" value="Kelch-typ_b-propeller"/>
</dbReference>
<dbReference type="SUPFAM" id="SSF117281">
    <property type="entry name" value="Kelch motif"/>
    <property type="match status" value="2"/>
</dbReference>
<dbReference type="EMBL" id="CP036287">
    <property type="protein sequence ID" value="QDU66173.1"/>
    <property type="molecule type" value="Genomic_DNA"/>
</dbReference>